<reference evidence="2 3" key="1">
    <citation type="submission" date="2017-10" db="EMBL/GenBank/DDBJ databases">
        <title>Sequencing the genomes of 1000 actinobacteria strains.</title>
        <authorList>
            <person name="Klenk H.-P."/>
        </authorList>
    </citation>
    <scope>NUCLEOTIDE SEQUENCE [LARGE SCALE GENOMIC DNA]</scope>
    <source>
        <strain evidence="2 3">DSM 21798</strain>
    </source>
</reference>
<comment type="caution">
    <text evidence="2">The sequence shown here is derived from an EMBL/GenBank/DDBJ whole genome shotgun (WGS) entry which is preliminary data.</text>
</comment>
<dbReference type="AlphaFoldDB" id="A0A2A9DWL4"/>
<feature type="transmembrane region" description="Helical" evidence="1">
    <location>
        <begin position="40"/>
        <end position="61"/>
    </location>
</feature>
<keyword evidence="1" id="KW-1133">Transmembrane helix</keyword>
<keyword evidence="1" id="KW-0812">Transmembrane</keyword>
<evidence type="ECO:0000313" key="2">
    <source>
        <dbReference type="EMBL" id="PFG30741.1"/>
    </source>
</evidence>
<proteinExistence type="predicted"/>
<dbReference type="EMBL" id="PDJE01000001">
    <property type="protein sequence ID" value="PFG30741.1"/>
    <property type="molecule type" value="Genomic_DNA"/>
</dbReference>
<dbReference type="Proteomes" id="UP000221369">
    <property type="component" value="Unassembled WGS sequence"/>
</dbReference>
<name>A0A2A9DWL4_9MICO</name>
<dbReference type="NCBIfam" id="TIGR03816">
    <property type="entry name" value="tadE_like_DECH"/>
    <property type="match status" value="1"/>
</dbReference>
<protein>
    <submittedName>
        <fullName evidence="2">Secretion/DNA translocation related TadE-like protein</fullName>
    </submittedName>
</protein>
<accession>A0A2A9DWL4</accession>
<keyword evidence="1" id="KW-0472">Membrane</keyword>
<evidence type="ECO:0000313" key="3">
    <source>
        <dbReference type="Proteomes" id="UP000221369"/>
    </source>
</evidence>
<dbReference type="InterPro" id="IPR021202">
    <property type="entry name" value="Rv3654c-like"/>
</dbReference>
<sequence length="145" mass="14518">MRGMTAPCEVRQSCRNVAGSMRVWRSCSRRAHRRLANERGAASVLAIALVAATLIAVGILAPLCSVYAARQAVAGAADAAALAAADTASGLVAGVPCEAARRAADLNGAALDDCSVEGLVALVRVSTTVLGLPVAASARAGPPQL</sequence>
<keyword evidence="3" id="KW-1185">Reference proteome</keyword>
<organism evidence="2 3">
    <name type="scientific">Paramicrobacterium agarici</name>
    <dbReference type="NCBI Taxonomy" id="630514"/>
    <lineage>
        <taxon>Bacteria</taxon>
        <taxon>Bacillati</taxon>
        <taxon>Actinomycetota</taxon>
        <taxon>Actinomycetes</taxon>
        <taxon>Micrococcales</taxon>
        <taxon>Microbacteriaceae</taxon>
        <taxon>Paramicrobacterium</taxon>
    </lineage>
</organism>
<gene>
    <name evidence="2" type="ORF">ATJ78_1677</name>
</gene>
<evidence type="ECO:0000256" key="1">
    <source>
        <dbReference type="SAM" id="Phobius"/>
    </source>
</evidence>